<protein>
    <submittedName>
        <fullName evidence="1">Uncharacterized protein</fullName>
    </submittedName>
</protein>
<reference evidence="1 2" key="1">
    <citation type="submission" date="2010-05" db="EMBL/GenBank/DDBJ databases">
        <title>The Genome Sequence of Thecamonas trahens ATCC 50062.</title>
        <authorList>
            <consortium name="The Broad Institute Genome Sequencing Platform"/>
            <person name="Russ C."/>
            <person name="Cuomo C."/>
            <person name="Shea T."/>
            <person name="Young S.K."/>
            <person name="Zeng Q."/>
            <person name="Koehrsen M."/>
            <person name="Haas B."/>
            <person name="Borodovsky M."/>
            <person name="Guigo R."/>
            <person name="Alvarado L."/>
            <person name="Berlin A."/>
            <person name="Bochicchio J."/>
            <person name="Borenstein D."/>
            <person name="Chapman S."/>
            <person name="Chen Z."/>
            <person name="Freedman E."/>
            <person name="Gellesch M."/>
            <person name="Goldberg J."/>
            <person name="Griggs A."/>
            <person name="Gujja S."/>
            <person name="Heilman E."/>
            <person name="Heiman D."/>
            <person name="Hepburn T."/>
            <person name="Howarth C."/>
            <person name="Jen D."/>
            <person name="Larson L."/>
            <person name="Mehta T."/>
            <person name="Park D."/>
            <person name="Pearson M."/>
            <person name="Roberts A."/>
            <person name="Saif S."/>
            <person name="Shenoy N."/>
            <person name="Sisk P."/>
            <person name="Stolte C."/>
            <person name="Sykes S."/>
            <person name="Thomson T."/>
            <person name="Walk T."/>
            <person name="White J."/>
            <person name="Yandava C."/>
            <person name="Burger G."/>
            <person name="Gray M.W."/>
            <person name="Holland P.W.H."/>
            <person name="King N."/>
            <person name="Lang F.B.F."/>
            <person name="Roger A.J."/>
            <person name="Ruiz-Trillo I."/>
            <person name="Lander E."/>
            <person name="Nusbaum C."/>
        </authorList>
    </citation>
    <scope>NUCLEOTIDE SEQUENCE [LARGE SCALE GENOMIC DNA]</scope>
    <source>
        <strain evidence="1 2">ATCC 50062</strain>
    </source>
</reference>
<evidence type="ECO:0000313" key="2">
    <source>
        <dbReference type="Proteomes" id="UP000054408"/>
    </source>
</evidence>
<dbReference type="AlphaFoldDB" id="A0A0L0DMD0"/>
<dbReference type="GeneID" id="25560941"/>
<sequence length="358" mass="38125">MAYDYGYGYGGGQGVAGGSSSSSLLSPRTAARHVLFDQLSNASSLAFSLRDELQRLPHQLDTAGAYVGAAELDGSVSETGSKNRYQALMAALEAAAAPISASSVSSLGTRWEPEIVRVNPVAPADGDAAQRSRKRPAADPLVRAMDELEIRTRGSPWRAPASSALALLSAVPVYSDGEQGRRVWQVLVRAVEAVTTLVGDDSRPRLDALPHPVLTANYRDDDAQRAEVVATEHGVGGAALAYAVQSHLGETPHAPDSGRRGGDVRLLRRRIFDIAALYEARIAELEDELEAVKHDPGPAAVVREVQLLSSMAMVDASEFEAVEARYRTLGELLRAELAAKEKQLALLRGKLALIGESV</sequence>
<gene>
    <name evidence="1" type="ORF">AMSG_01180</name>
</gene>
<keyword evidence="2" id="KW-1185">Reference proteome</keyword>
<organism evidence="1 2">
    <name type="scientific">Thecamonas trahens ATCC 50062</name>
    <dbReference type="NCBI Taxonomy" id="461836"/>
    <lineage>
        <taxon>Eukaryota</taxon>
        <taxon>Apusozoa</taxon>
        <taxon>Apusomonadida</taxon>
        <taxon>Apusomonadidae</taxon>
        <taxon>Thecamonas</taxon>
    </lineage>
</organism>
<dbReference type="EMBL" id="GL349437">
    <property type="protein sequence ID" value="KNC53467.1"/>
    <property type="molecule type" value="Genomic_DNA"/>
</dbReference>
<dbReference type="RefSeq" id="XP_013761791.1">
    <property type="nucleotide sequence ID" value="XM_013906337.1"/>
</dbReference>
<name>A0A0L0DMD0_THETB</name>
<accession>A0A0L0DMD0</accession>
<dbReference type="Proteomes" id="UP000054408">
    <property type="component" value="Unassembled WGS sequence"/>
</dbReference>
<evidence type="ECO:0000313" key="1">
    <source>
        <dbReference type="EMBL" id="KNC53467.1"/>
    </source>
</evidence>
<proteinExistence type="predicted"/>